<dbReference type="Proteomes" id="UP000682733">
    <property type="component" value="Unassembled WGS sequence"/>
</dbReference>
<gene>
    <name evidence="1" type="ORF">OVA965_LOCUS30778</name>
    <name evidence="2" type="ORF">TMI583_LOCUS31587</name>
</gene>
<evidence type="ECO:0000313" key="2">
    <source>
        <dbReference type="EMBL" id="CAF4161148.1"/>
    </source>
</evidence>
<dbReference type="AlphaFoldDB" id="A0A8S2EYL3"/>
<dbReference type="EMBL" id="CAJOBA010044235">
    <property type="protein sequence ID" value="CAF4161148.1"/>
    <property type="molecule type" value="Genomic_DNA"/>
</dbReference>
<proteinExistence type="predicted"/>
<evidence type="ECO:0000313" key="1">
    <source>
        <dbReference type="EMBL" id="CAF1350558.1"/>
    </source>
</evidence>
<comment type="caution">
    <text evidence="1">The sequence shown here is derived from an EMBL/GenBank/DDBJ whole genome shotgun (WGS) entry which is preliminary data.</text>
</comment>
<organism evidence="1 3">
    <name type="scientific">Didymodactylos carnosus</name>
    <dbReference type="NCBI Taxonomy" id="1234261"/>
    <lineage>
        <taxon>Eukaryota</taxon>
        <taxon>Metazoa</taxon>
        <taxon>Spiralia</taxon>
        <taxon>Gnathifera</taxon>
        <taxon>Rotifera</taxon>
        <taxon>Eurotatoria</taxon>
        <taxon>Bdelloidea</taxon>
        <taxon>Philodinida</taxon>
        <taxon>Philodinidae</taxon>
        <taxon>Didymodactylos</taxon>
    </lineage>
</organism>
<dbReference type="EMBL" id="CAJNOK010022597">
    <property type="protein sequence ID" value="CAF1350558.1"/>
    <property type="molecule type" value="Genomic_DNA"/>
</dbReference>
<reference evidence="1" key="1">
    <citation type="submission" date="2021-02" db="EMBL/GenBank/DDBJ databases">
        <authorList>
            <person name="Nowell W R."/>
        </authorList>
    </citation>
    <scope>NUCLEOTIDE SEQUENCE</scope>
</reference>
<sequence length="161" mass="19401">MERQPHAFSRYLELSSYELLQLILNWVFPMYIPRIIGRGCLFHFGQSLYRKFVDLGLKTQYKDDENLCDWFRSFAALSLLPLKHMLWGLQCLIRTRSDYPGIQGFIDYYNNTYGPFSRFPPHMYNHYRNITPRTINYLEGRHSRNLYETYTYCSCGDFLIF</sequence>
<protein>
    <submittedName>
        <fullName evidence="1">Uncharacterized protein</fullName>
    </submittedName>
</protein>
<dbReference type="Proteomes" id="UP000677228">
    <property type="component" value="Unassembled WGS sequence"/>
</dbReference>
<name>A0A8S2EYL3_9BILA</name>
<accession>A0A8S2EYL3</accession>
<evidence type="ECO:0000313" key="3">
    <source>
        <dbReference type="Proteomes" id="UP000677228"/>
    </source>
</evidence>